<dbReference type="Proteomes" id="UP000509750">
    <property type="component" value="Chromosome"/>
</dbReference>
<dbReference type="PANTHER" id="PTHR35005">
    <property type="entry name" value="3-DEHYDRO-SCYLLO-INOSOSE HYDROLASE"/>
    <property type="match status" value="1"/>
</dbReference>
<evidence type="ECO:0000256" key="1">
    <source>
        <dbReference type="ARBA" id="ARBA00001947"/>
    </source>
</evidence>
<dbReference type="RefSeq" id="WP_179170307.1">
    <property type="nucleotide sequence ID" value="NZ_CP058529.1"/>
</dbReference>
<dbReference type="InterPro" id="IPR003785">
    <property type="entry name" value="Creatininase/forma_Hydrolase"/>
</dbReference>
<evidence type="ECO:0000256" key="2">
    <source>
        <dbReference type="ARBA" id="ARBA00022723"/>
    </source>
</evidence>
<dbReference type="GO" id="GO:0009231">
    <property type="term" value="P:riboflavin biosynthetic process"/>
    <property type="evidence" value="ECO:0007669"/>
    <property type="project" value="TreeGrafter"/>
</dbReference>
<dbReference type="GO" id="GO:0016811">
    <property type="term" value="F:hydrolase activity, acting on carbon-nitrogen (but not peptide) bonds, in linear amides"/>
    <property type="evidence" value="ECO:0007669"/>
    <property type="project" value="TreeGrafter"/>
</dbReference>
<evidence type="ECO:0000313" key="5">
    <source>
        <dbReference type="EMBL" id="QLG28733.1"/>
    </source>
</evidence>
<keyword evidence="4" id="KW-0862">Zinc</keyword>
<sequence length="247" mass="27532">MPETDSDLFGMTWEDAGEAFLTADCAVLPTGSVEQHSTHLPVSTDTLRADHLTAELVEAAEDHGLEFVRLPTLPYGYSEHHMRFPGTVTLSQDTYKSVLVDVGESLAEHGAERLLFLNTHGGNKEALSLASDRLNRDTELTAHFVHWTDFARDELEDHFGEGWGHAGDHETSFVELYRPDLVKEGKKEPQTTRELPETRSWTYFDDVTEQGGLGDPTNSDPEFMKEVVTNTTDRILDALTDDIGAGW</sequence>
<comment type="cofactor">
    <cofactor evidence="1">
        <name>Zn(2+)</name>
        <dbReference type="ChEBI" id="CHEBI:29105"/>
    </cofactor>
</comment>
<dbReference type="EMBL" id="CP058529">
    <property type="protein sequence ID" value="QLG28733.1"/>
    <property type="molecule type" value="Genomic_DNA"/>
</dbReference>
<dbReference type="KEGG" id="halg:HUG10_14815"/>
<dbReference type="Pfam" id="PF02633">
    <property type="entry name" value="Creatininase"/>
    <property type="match status" value="1"/>
</dbReference>
<dbReference type="SUPFAM" id="SSF102215">
    <property type="entry name" value="Creatininase"/>
    <property type="match status" value="1"/>
</dbReference>
<evidence type="ECO:0000256" key="4">
    <source>
        <dbReference type="ARBA" id="ARBA00022833"/>
    </source>
</evidence>
<reference evidence="5 6" key="1">
    <citation type="submission" date="2020-07" db="EMBL/GenBank/DDBJ databases">
        <title>Gai3-2, isolated from salt lake.</title>
        <authorList>
            <person name="Cui H."/>
            <person name="Shi X."/>
        </authorList>
    </citation>
    <scope>NUCLEOTIDE SEQUENCE [LARGE SCALE GENOMIC DNA]</scope>
    <source>
        <strain evidence="5 6">Gai3-2</strain>
    </source>
</reference>
<protein>
    <submittedName>
        <fullName evidence="5">Creatininase family protein</fullName>
    </submittedName>
</protein>
<keyword evidence="3" id="KW-0378">Hydrolase</keyword>
<dbReference type="GO" id="GO:0046872">
    <property type="term" value="F:metal ion binding"/>
    <property type="evidence" value="ECO:0007669"/>
    <property type="project" value="UniProtKB-KW"/>
</dbReference>
<organism evidence="5 6">
    <name type="scientific">Halorarum halophilum</name>
    <dbReference type="NCBI Taxonomy" id="2743090"/>
    <lineage>
        <taxon>Archaea</taxon>
        <taxon>Methanobacteriati</taxon>
        <taxon>Methanobacteriota</taxon>
        <taxon>Stenosarchaea group</taxon>
        <taxon>Halobacteria</taxon>
        <taxon>Halobacteriales</taxon>
        <taxon>Haloferacaceae</taxon>
        <taxon>Halorarum</taxon>
    </lineage>
</organism>
<dbReference type="OrthoDB" id="46121at2157"/>
<name>A0A7D5H1T6_9EURY</name>
<dbReference type="GeneID" id="56030130"/>
<evidence type="ECO:0000256" key="3">
    <source>
        <dbReference type="ARBA" id="ARBA00022801"/>
    </source>
</evidence>
<proteinExistence type="predicted"/>
<accession>A0A7D5H1T6</accession>
<gene>
    <name evidence="5" type="ORF">HUG10_14815</name>
</gene>
<keyword evidence="2" id="KW-0479">Metal-binding</keyword>
<evidence type="ECO:0000313" key="6">
    <source>
        <dbReference type="Proteomes" id="UP000509750"/>
    </source>
</evidence>
<dbReference type="Gene3D" id="3.40.50.10310">
    <property type="entry name" value="Creatininase"/>
    <property type="match status" value="1"/>
</dbReference>
<keyword evidence="6" id="KW-1185">Reference proteome</keyword>
<dbReference type="PANTHER" id="PTHR35005:SF1">
    <property type="entry name" value="2-AMINO-5-FORMYLAMINO-6-RIBOSYLAMINOPYRIMIDIN-4(3H)-ONE 5'-MONOPHOSPHATE DEFORMYLASE"/>
    <property type="match status" value="1"/>
</dbReference>
<dbReference type="AlphaFoldDB" id="A0A7D5H1T6"/>
<dbReference type="InterPro" id="IPR024087">
    <property type="entry name" value="Creatininase-like_sf"/>
</dbReference>